<comment type="pathway">
    <text evidence="4">Protein modification; protein ubiquitination.</text>
</comment>
<name>A0A444UDM4_ACIRT</name>
<feature type="domain" description="B30.2/SPRY" evidence="13">
    <location>
        <begin position="504"/>
        <end position="700"/>
    </location>
</feature>
<comment type="similarity">
    <text evidence="5 11">Belongs to the ATG13 family. Metazoan subfamily.</text>
</comment>
<dbReference type="PROSITE" id="PS50188">
    <property type="entry name" value="B302_SPRY"/>
    <property type="match status" value="2"/>
</dbReference>
<sequence>MDSDLSPQDKKDLDKFIKFFALKFNLAIKDIPEVTHEAKKALAGQLPGIGRSMCVEISLKTSEGDSMELETWCLEMNEKCDKDIKVSYTVYNRLSLLLKSLLAITRVTPAYKLSRKQGHDYVILYRIYFGEVQLTGLGEGFQTVRVGIVGTPVGTITLSCAYRTNLAFMSSRQFERTAPIMGIIIDHFVDRPFANMGHMHPCNYRTAAEDEGVTYPGVEDSQEVCTTSFSTSPPSQCVCTVTKAHFQTPKSAVMDTLKVPIMGLAFSHQLYSSRLSYHPTALGSADLCYQPAYNATHQMVITGKEGGVPQAPVQPSHGIPADQARMPTCTPSGMTRHIPATPSSSGEEAETLSRSSEAKNNSPPDILETTFTRKVGAFVNKPANQVTTACLDLPFAAFAPKNFDFEENDLMVNPPDSPVVESPLQGSLHSDDSTGSSGPLQDDFVMLDFKPAFSKDDLLPIDLGTFYREFQNPPQLSSLSIDVSAQSMAEDLDTLPVKLALYEQKIDEFDAFVETLHSGYMEECWEWDINAKSPAAVLSPCRQAVYFHIDPVRESEGTAGVRGTKGFTHGEHYWEVEFLEPPYGTSVMVGLGTKRAQLHVGDYQFINLLGVDDESWGLSYRGLVWHNGRSRKYTEPFYEKRTVIGVRLDLHAGTLSFYRNRINLGVAFTGLDKVGVPLYPLVSSTAAETELLLGMRSWGFTSLQERCLCTVLQHLEEGAPVDTLPLPQAIRGQLQAYKTVFQMHREKKCSSGYMEECWEWDINAKSPAAVLSPCRQAVYFHIDPVRESEGTAGVRGTKGFTHGEHYWEVEFLEPPYGTSVMVGLGTKRAQLHVGDYQFINLLGVDDESWGLSYRGLVWHNGRSRKYTEPFYEKRTVIGVRLDLHAGTLSFYRNRINLGVAFTGLDKVGVPLYPLVSSTAAETELLLGMRSWGFTSLQERCLCTVLQHLEEGAPVDTLPLPQAIRGQLQAYKTVFQMHREKKCR</sequence>
<dbReference type="SUPFAM" id="SSF49899">
    <property type="entry name" value="Concanavalin A-like lectins/glucanases"/>
    <property type="match status" value="2"/>
</dbReference>
<dbReference type="InterPro" id="IPR050672">
    <property type="entry name" value="FBXO45-Fsn/SPSB_families"/>
</dbReference>
<comment type="caution">
    <text evidence="15">The sequence shown here is derived from an EMBL/GenBank/DDBJ whole genome shotgun (WGS) entry which is preliminary data.</text>
</comment>
<comment type="subcellular location">
    <subcellularLocation>
        <location evidence="3">Cytoplasm</location>
        <location evidence="3">Cytosol</location>
    </subcellularLocation>
    <subcellularLocation>
        <location evidence="1">Nucleus</location>
    </subcellularLocation>
    <subcellularLocation>
        <location evidence="2">Preautophagosomal structure</location>
    </subcellularLocation>
</comment>
<feature type="region of interest" description="Disordered" evidence="12">
    <location>
        <begin position="412"/>
        <end position="437"/>
    </location>
</feature>
<dbReference type="AlphaFoldDB" id="A0A444UDM4"/>
<dbReference type="UniPathway" id="UPA00143"/>
<evidence type="ECO:0000256" key="1">
    <source>
        <dbReference type="ARBA" id="ARBA00004123"/>
    </source>
</evidence>
<dbReference type="Gene3D" id="3.30.900.10">
    <property type="entry name" value="HORMA domain"/>
    <property type="match status" value="1"/>
</dbReference>
<dbReference type="InterPro" id="IPR036570">
    <property type="entry name" value="HORMA_dom_sf"/>
</dbReference>
<keyword evidence="16" id="KW-1185">Reference proteome</keyword>
<keyword evidence="10" id="KW-0539">Nucleus</keyword>
<dbReference type="Pfam" id="PF10033">
    <property type="entry name" value="ATG13"/>
    <property type="match status" value="1"/>
</dbReference>
<dbReference type="GO" id="GO:0005634">
    <property type="term" value="C:nucleus"/>
    <property type="evidence" value="ECO:0007669"/>
    <property type="project" value="UniProtKB-SubCell"/>
</dbReference>
<gene>
    <name evidence="15" type="ORF">EOD39_5553</name>
</gene>
<dbReference type="Pfam" id="PF00622">
    <property type="entry name" value="SPRY"/>
    <property type="match status" value="2"/>
</dbReference>
<feature type="region of interest" description="Disordered" evidence="12">
    <location>
        <begin position="335"/>
        <end position="367"/>
    </location>
</feature>
<dbReference type="InterPro" id="IPR043136">
    <property type="entry name" value="B30.2/SPRY_sf"/>
</dbReference>
<dbReference type="GO" id="GO:0006914">
    <property type="term" value="P:autophagy"/>
    <property type="evidence" value="ECO:0007669"/>
    <property type="project" value="UniProtKB-KW"/>
</dbReference>
<proteinExistence type="inferred from homology"/>
<evidence type="ECO:0000256" key="4">
    <source>
        <dbReference type="ARBA" id="ARBA00004906"/>
    </source>
</evidence>
<keyword evidence="9 11" id="KW-0072">Autophagy</keyword>
<dbReference type="GO" id="GO:0016567">
    <property type="term" value="P:protein ubiquitination"/>
    <property type="evidence" value="ECO:0007669"/>
    <property type="project" value="UniProtKB-UniPathway"/>
</dbReference>
<dbReference type="InterPro" id="IPR003877">
    <property type="entry name" value="SPRY_dom"/>
</dbReference>
<dbReference type="PANTHER" id="PTHR12245">
    <property type="entry name" value="SPRY DOMAIN CONTAINING SOCS BOX PROTEIN"/>
    <property type="match status" value="1"/>
</dbReference>
<dbReference type="InterPro" id="IPR001496">
    <property type="entry name" value="SOCS_box"/>
</dbReference>
<dbReference type="PANTHER" id="PTHR12245:SF16">
    <property type="entry name" value="SPRY DOMAIN-CONTAINING SOCS BOX PROTEIN 3-LIKE"/>
    <property type="match status" value="1"/>
</dbReference>
<dbReference type="SMART" id="SM00449">
    <property type="entry name" value="SPRY"/>
    <property type="match status" value="2"/>
</dbReference>
<dbReference type="FunFam" id="3.30.900.10:FF:000001">
    <property type="entry name" value="Autophagy-related protein 13"/>
    <property type="match status" value="1"/>
</dbReference>
<dbReference type="GO" id="GO:0019005">
    <property type="term" value="C:SCF ubiquitin ligase complex"/>
    <property type="evidence" value="ECO:0007669"/>
    <property type="project" value="TreeGrafter"/>
</dbReference>
<accession>A0A444UDM4</accession>
<evidence type="ECO:0000259" key="13">
    <source>
        <dbReference type="PROSITE" id="PS50188"/>
    </source>
</evidence>
<dbReference type="EMBL" id="SCEB01214770">
    <property type="protein sequence ID" value="RXM33284.1"/>
    <property type="molecule type" value="Genomic_DNA"/>
</dbReference>
<evidence type="ECO:0000256" key="12">
    <source>
        <dbReference type="SAM" id="MobiDB-lite"/>
    </source>
</evidence>
<keyword evidence="8" id="KW-0963">Cytoplasm</keyword>
<dbReference type="InterPro" id="IPR003879">
    <property type="entry name" value="Butyrophylin_SPRY"/>
</dbReference>
<dbReference type="Proteomes" id="UP000289886">
    <property type="component" value="Unassembled WGS sequence"/>
</dbReference>
<feature type="domain" description="SOCS box" evidence="14">
    <location>
        <begin position="935"/>
        <end position="973"/>
    </location>
</feature>
<organism evidence="15 16">
    <name type="scientific">Acipenser ruthenus</name>
    <name type="common">Sterlet sturgeon</name>
    <dbReference type="NCBI Taxonomy" id="7906"/>
    <lineage>
        <taxon>Eukaryota</taxon>
        <taxon>Metazoa</taxon>
        <taxon>Chordata</taxon>
        <taxon>Craniata</taxon>
        <taxon>Vertebrata</taxon>
        <taxon>Euteleostomi</taxon>
        <taxon>Actinopterygii</taxon>
        <taxon>Chondrostei</taxon>
        <taxon>Acipenseriformes</taxon>
        <taxon>Acipenseridae</taxon>
        <taxon>Acipenser</taxon>
    </lineage>
</organism>
<dbReference type="GO" id="GO:0005829">
    <property type="term" value="C:cytosol"/>
    <property type="evidence" value="ECO:0007669"/>
    <property type="project" value="UniProtKB-SubCell"/>
</dbReference>
<evidence type="ECO:0000256" key="10">
    <source>
        <dbReference type="ARBA" id="ARBA00023242"/>
    </source>
</evidence>
<feature type="domain" description="B30.2/SPRY" evidence="13">
    <location>
        <begin position="737"/>
        <end position="933"/>
    </location>
</feature>
<feature type="domain" description="SOCS box" evidence="14">
    <location>
        <begin position="702"/>
        <end position="740"/>
    </location>
</feature>
<feature type="compositionally biased region" description="Polar residues" evidence="12">
    <location>
        <begin position="424"/>
        <end position="437"/>
    </location>
</feature>
<evidence type="ECO:0000259" key="14">
    <source>
        <dbReference type="PROSITE" id="PS50225"/>
    </source>
</evidence>
<dbReference type="PROSITE" id="PS50225">
    <property type="entry name" value="SOCS"/>
    <property type="match status" value="2"/>
</dbReference>
<protein>
    <recommendedName>
        <fullName evidence="7 11">Autophagy-related protein 13</fullName>
    </recommendedName>
</protein>
<reference evidence="15 16" key="1">
    <citation type="submission" date="2019-01" db="EMBL/GenBank/DDBJ databases">
        <title>Draft Genome and Complete Hox-Cluster Characterization of the Sterlet Sturgeon (Acipenser ruthenus).</title>
        <authorList>
            <person name="Wei Q."/>
        </authorList>
    </citation>
    <scope>NUCLEOTIDE SEQUENCE [LARGE SCALE GENOMIC DNA]</scope>
    <source>
        <strain evidence="15">WHYD16114868_AA</strain>
        <tissue evidence="15">Blood</tissue>
    </source>
</reference>
<dbReference type="InterPro" id="IPR013320">
    <property type="entry name" value="ConA-like_dom_sf"/>
</dbReference>
<evidence type="ECO:0000256" key="8">
    <source>
        <dbReference type="ARBA" id="ARBA00022490"/>
    </source>
</evidence>
<evidence type="ECO:0000256" key="9">
    <source>
        <dbReference type="ARBA" id="ARBA00023006"/>
    </source>
</evidence>
<evidence type="ECO:0000256" key="3">
    <source>
        <dbReference type="ARBA" id="ARBA00004514"/>
    </source>
</evidence>
<comment type="similarity">
    <text evidence="6">Belongs to the SPSB family.</text>
</comment>
<evidence type="ECO:0000313" key="16">
    <source>
        <dbReference type="Proteomes" id="UP000289886"/>
    </source>
</evidence>
<evidence type="ECO:0000256" key="7">
    <source>
        <dbReference type="ARBA" id="ARBA00013801"/>
    </source>
</evidence>
<evidence type="ECO:0000313" key="15">
    <source>
        <dbReference type="EMBL" id="RXM33284.1"/>
    </source>
</evidence>
<dbReference type="GO" id="GO:0043161">
    <property type="term" value="P:proteasome-mediated ubiquitin-dependent protein catabolic process"/>
    <property type="evidence" value="ECO:0007669"/>
    <property type="project" value="TreeGrafter"/>
</dbReference>
<dbReference type="GO" id="GO:1990316">
    <property type="term" value="C:Atg1/ULK1 kinase complex"/>
    <property type="evidence" value="ECO:0007669"/>
    <property type="project" value="InterPro"/>
</dbReference>
<dbReference type="GO" id="GO:0000407">
    <property type="term" value="C:phagophore assembly site"/>
    <property type="evidence" value="ECO:0007669"/>
    <property type="project" value="UniProtKB-SubCell"/>
</dbReference>
<dbReference type="GO" id="GO:0042127">
    <property type="term" value="P:regulation of cell population proliferation"/>
    <property type="evidence" value="ECO:0007669"/>
    <property type="project" value="UniProtKB-ARBA"/>
</dbReference>
<dbReference type="GO" id="GO:0010506">
    <property type="term" value="P:regulation of autophagy"/>
    <property type="evidence" value="ECO:0007669"/>
    <property type="project" value="UniProtKB-ARBA"/>
</dbReference>
<dbReference type="InterPro" id="IPR035754">
    <property type="entry name" value="SPRY_SPSB3"/>
</dbReference>
<dbReference type="FunFam" id="2.60.120.920:FF:000079">
    <property type="entry name" value="Predicted protein"/>
    <property type="match status" value="2"/>
</dbReference>
<evidence type="ECO:0000256" key="6">
    <source>
        <dbReference type="ARBA" id="ARBA00010910"/>
    </source>
</evidence>
<dbReference type="CDD" id="cd12876">
    <property type="entry name" value="SPRY_SOCS3"/>
    <property type="match status" value="2"/>
</dbReference>
<dbReference type="Gene3D" id="2.60.120.920">
    <property type="match status" value="2"/>
</dbReference>
<feature type="compositionally biased region" description="Polar residues" evidence="12">
    <location>
        <begin position="341"/>
        <end position="363"/>
    </location>
</feature>
<evidence type="ECO:0000256" key="11">
    <source>
        <dbReference type="RuleBase" id="RU361214"/>
    </source>
</evidence>
<evidence type="ECO:0000256" key="5">
    <source>
        <dbReference type="ARBA" id="ARBA00007341"/>
    </source>
</evidence>
<evidence type="ECO:0000256" key="2">
    <source>
        <dbReference type="ARBA" id="ARBA00004329"/>
    </source>
</evidence>
<dbReference type="InterPro" id="IPR001870">
    <property type="entry name" value="B30.2/SPRY"/>
</dbReference>
<dbReference type="PRINTS" id="PR01407">
    <property type="entry name" value="BUTYPHLNCDUF"/>
</dbReference>
<dbReference type="InterPro" id="IPR018731">
    <property type="entry name" value="Atg13_N"/>
</dbReference>